<dbReference type="Proteomes" id="UP000000379">
    <property type="component" value="Chromosome"/>
</dbReference>
<dbReference type="HOGENOM" id="CLU_3278284_0_0_0"/>
<dbReference type="KEGG" id="tra:Trad_1535"/>
<evidence type="ECO:0000313" key="2">
    <source>
        <dbReference type="Proteomes" id="UP000000379"/>
    </source>
</evidence>
<protein>
    <submittedName>
        <fullName evidence="1">Uncharacterized protein</fullName>
    </submittedName>
</protein>
<keyword evidence="2" id="KW-1185">Reference proteome</keyword>
<organism evidence="1 2">
    <name type="scientific">Truepera radiovictrix (strain DSM 17093 / CIP 108686 / LMG 22925 / RQ-24)</name>
    <dbReference type="NCBI Taxonomy" id="649638"/>
    <lineage>
        <taxon>Bacteria</taxon>
        <taxon>Thermotogati</taxon>
        <taxon>Deinococcota</taxon>
        <taxon>Deinococci</taxon>
        <taxon>Trueperales</taxon>
        <taxon>Trueperaceae</taxon>
        <taxon>Truepera</taxon>
    </lineage>
</organism>
<name>D7CXQ2_TRURR</name>
<accession>D7CXQ2</accession>
<evidence type="ECO:0000313" key="1">
    <source>
        <dbReference type="EMBL" id="ADI14654.1"/>
    </source>
</evidence>
<dbReference type="EMBL" id="CP002049">
    <property type="protein sequence ID" value="ADI14654.1"/>
    <property type="molecule type" value="Genomic_DNA"/>
</dbReference>
<reference evidence="1 2" key="2">
    <citation type="journal article" date="2011" name="Stand. Genomic Sci.">
        <title>Complete genome sequence of Truepera radiovictrix type strain (RQ-24).</title>
        <authorList>
            <person name="Ivanova N."/>
            <person name="Rohde C."/>
            <person name="Munk C."/>
            <person name="Nolan M."/>
            <person name="Lucas S."/>
            <person name="Del Rio T.G."/>
            <person name="Tice H."/>
            <person name="Deshpande S."/>
            <person name="Cheng J.F."/>
            <person name="Tapia R."/>
            <person name="Han C."/>
            <person name="Goodwin L."/>
            <person name="Pitluck S."/>
            <person name="Liolios K."/>
            <person name="Mavromatis K."/>
            <person name="Mikhailova N."/>
            <person name="Pati A."/>
            <person name="Chen A."/>
            <person name="Palaniappan K."/>
            <person name="Land M."/>
            <person name="Hauser L."/>
            <person name="Chang Y.J."/>
            <person name="Jeffries C.D."/>
            <person name="Brambilla E."/>
            <person name="Rohde M."/>
            <person name="Goker M."/>
            <person name="Tindall B.J."/>
            <person name="Woyke T."/>
            <person name="Bristow J."/>
            <person name="Eisen J.A."/>
            <person name="Markowitz V."/>
            <person name="Hugenholtz P."/>
            <person name="Kyrpides N.C."/>
            <person name="Klenk H.P."/>
            <person name="Lapidus A."/>
        </authorList>
    </citation>
    <scope>NUCLEOTIDE SEQUENCE [LARGE SCALE GENOMIC DNA]</scope>
    <source>
        <strain evidence="2">DSM 17093 / CIP 108686 / LMG 22925 / RQ-24</strain>
    </source>
</reference>
<proteinExistence type="predicted"/>
<reference evidence="2" key="1">
    <citation type="submission" date="2010-05" db="EMBL/GenBank/DDBJ databases">
        <title>The complete genome of Truepera radiovictris DSM 17093.</title>
        <authorList>
            <consortium name="US DOE Joint Genome Institute (JGI-PGF)"/>
            <person name="Lucas S."/>
            <person name="Copeland A."/>
            <person name="Lapidus A."/>
            <person name="Glavina del Rio T."/>
            <person name="Dalin E."/>
            <person name="Tice H."/>
            <person name="Bruce D."/>
            <person name="Goodwin L."/>
            <person name="Pitluck S."/>
            <person name="Kyrpides N."/>
            <person name="Mavromatis K."/>
            <person name="Ovchinnikova G."/>
            <person name="Munk A.C."/>
            <person name="Detter J.C."/>
            <person name="Han C."/>
            <person name="Tapia R."/>
            <person name="Land M."/>
            <person name="Hauser L."/>
            <person name="Markowitz V."/>
            <person name="Cheng J.-F."/>
            <person name="Hugenholtz P."/>
            <person name="Woyke T."/>
            <person name="Wu D."/>
            <person name="Tindall B."/>
            <person name="Pomrenke H.G."/>
            <person name="Brambilla E."/>
            <person name="Klenk H.-P."/>
            <person name="Eisen J.A."/>
        </authorList>
    </citation>
    <scope>NUCLEOTIDE SEQUENCE [LARGE SCALE GENOMIC DNA]</scope>
    <source>
        <strain evidence="2">DSM 17093 / CIP 108686 / LMG 22925 / RQ-24</strain>
    </source>
</reference>
<gene>
    <name evidence="1" type="ordered locus">Trad_1535</name>
</gene>
<dbReference type="AlphaFoldDB" id="D7CXQ2"/>
<sequence>MPFKRGSIRSGRRAARFRLALKRGSADVGTHTGARVKWGAL</sequence>